<feature type="chain" id="PRO_5002110392" evidence="1">
    <location>
        <begin position="25"/>
        <end position="299"/>
    </location>
</feature>
<sequence length="299" mass="32940" precursor="true">MNRARAQKAVLIALLLFAAPCGEALTQAGRRTSASSNERTIALNVTATRTDASSAPISADEISLFDDGIEQTIKSFSPDPTPARIVLLLDNSATLRTDIEKLGQAVREFIYEIYEGDQIMVVGYDERPEILADWTDAPAKIEEGIKLLRKRGEPHLFDAIAAVVDQALLPLTGIRKRAIVLISDGLDRGSKSRFNQILAELQREDITVYALQLPDRTGGAYRRDQPKPAEAIRLLTEGTGGRAFPFGEFKETAATICDELRRNRYVLAYSPTGVSYNSTRRLLLVAHEGINVRAKTMQP</sequence>
<evidence type="ECO:0000259" key="2">
    <source>
        <dbReference type="PROSITE" id="PS50234"/>
    </source>
</evidence>
<keyword evidence="4" id="KW-1185">Reference proteome</keyword>
<protein>
    <submittedName>
        <fullName evidence="3">von Willebrand factor type A domain</fullName>
    </submittedName>
</protein>
<accession>A0A0B6WZ02</accession>
<dbReference type="SUPFAM" id="SSF53300">
    <property type="entry name" value="vWA-like"/>
    <property type="match status" value="1"/>
</dbReference>
<dbReference type="SMART" id="SM00327">
    <property type="entry name" value="VWA"/>
    <property type="match status" value="1"/>
</dbReference>
<dbReference type="Gene3D" id="3.40.50.410">
    <property type="entry name" value="von Willebrand factor, type A domain"/>
    <property type="match status" value="1"/>
</dbReference>
<proteinExistence type="predicted"/>
<dbReference type="InterPro" id="IPR002035">
    <property type="entry name" value="VWF_A"/>
</dbReference>
<dbReference type="AlphaFoldDB" id="A0A0B6WZ02"/>
<evidence type="ECO:0000256" key="1">
    <source>
        <dbReference type="SAM" id="SignalP"/>
    </source>
</evidence>
<feature type="signal peptide" evidence="1">
    <location>
        <begin position="1"/>
        <end position="24"/>
    </location>
</feature>
<dbReference type="InterPro" id="IPR017802">
    <property type="entry name" value="VWFA-rel_acidobac-type"/>
</dbReference>
<keyword evidence="1" id="KW-0732">Signal</keyword>
<dbReference type="NCBIfam" id="TIGR03436">
    <property type="entry name" value="acidobact_VWFA"/>
    <property type="match status" value="1"/>
</dbReference>
<dbReference type="PROSITE" id="PS50234">
    <property type="entry name" value="VWFA"/>
    <property type="match status" value="1"/>
</dbReference>
<dbReference type="CDD" id="cd00198">
    <property type="entry name" value="vWFA"/>
    <property type="match status" value="1"/>
</dbReference>
<reference evidence="3 4" key="2">
    <citation type="submission" date="2015-01" db="EMBL/GenBank/DDBJ databases">
        <title>Complete genome sequence of Pyrinomonas methylaliphatogenes type strain K22T.</title>
        <authorList>
            <person name="Lee K.C.Y."/>
            <person name="Power J.F."/>
            <person name="Dunfield P.F."/>
            <person name="Morgan X.C."/>
            <person name="Huttenhower C."/>
            <person name="Stott M.B."/>
        </authorList>
    </citation>
    <scope>NUCLEOTIDE SEQUENCE [LARGE SCALE GENOMIC DNA]</scope>
    <source>
        <strain evidence="3 4">K22</strain>
    </source>
</reference>
<dbReference type="InterPro" id="IPR036465">
    <property type="entry name" value="vWFA_dom_sf"/>
</dbReference>
<reference evidence="3 4" key="1">
    <citation type="submission" date="2013-12" db="EMBL/GenBank/DDBJ databases">
        <authorList>
            <person name="Stott M."/>
        </authorList>
    </citation>
    <scope>NUCLEOTIDE SEQUENCE [LARGE SCALE GENOMIC DNA]</scope>
    <source>
        <strain evidence="3 4">K22</strain>
    </source>
</reference>
<dbReference type="Pfam" id="PF13519">
    <property type="entry name" value="VWA_2"/>
    <property type="match status" value="1"/>
</dbReference>
<feature type="domain" description="VWFA" evidence="2">
    <location>
        <begin position="84"/>
        <end position="260"/>
    </location>
</feature>
<organism evidence="3 4">
    <name type="scientific">Pyrinomonas methylaliphatogenes</name>
    <dbReference type="NCBI Taxonomy" id="454194"/>
    <lineage>
        <taxon>Bacteria</taxon>
        <taxon>Pseudomonadati</taxon>
        <taxon>Acidobacteriota</taxon>
        <taxon>Blastocatellia</taxon>
        <taxon>Blastocatellales</taxon>
        <taxon>Pyrinomonadaceae</taxon>
        <taxon>Pyrinomonas</taxon>
    </lineage>
</organism>
<name>A0A0B6WZ02_9BACT</name>
<dbReference type="EMBL" id="CBXV010000008">
    <property type="protein sequence ID" value="CDM66336.1"/>
    <property type="molecule type" value="Genomic_DNA"/>
</dbReference>
<evidence type="ECO:0000313" key="4">
    <source>
        <dbReference type="Proteomes" id="UP000031518"/>
    </source>
</evidence>
<dbReference type="Proteomes" id="UP000031518">
    <property type="component" value="Unassembled WGS sequence"/>
</dbReference>
<dbReference type="RefSeq" id="WP_041977533.1">
    <property type="nucleotide sequence ID" value="NZ_CBXV010000008.1"/>
</dbReference>
<gene>
    <name evidence="3" type="ORF">PYK22_02363</name>
</gene>
<dbReference type="OrthoDB" id="109949at2"/>
<evidence type="ECO:0000313" key="3">
    <source>
        <dbReference type="EMBL" id="CDM66336.1"/>
    </source>
</evidence>